<dbReference type="PANTHER" id="PTHR42085:SF1">
    <property type="entry name" value="F-BOX DOMAIN-CONTAINING PROTEIN"/>
    <property type="match status" value="1"/>
</dbReference>
<proteinExistence type="predicted"/>
<protein>
    <recommendedName>
        <fullName evidence="3">F-box domain-containing protein</fullName>
    </recommendedName>
</protein>
<dbReference type="InterPro" id="IPR038883">
    <property type="entry name" value="AN11006-like"/>
</dbReference>
<evidence type="ECO:0000313" key="1">
    <source>
        <dbReference type="EMBL" id="KAF1957735.1"/>
    </source>
</evidence>
<evidence type="ECO:0008006" key="3">
    <source>
        <dbReference type="Google" id="ProtNLM"/>
    </source>
</evidence>
<gene>
    <name evidence="1" type="ORF">CC80DRAFT_546800</name>
</gene>
<dbReference type="OrthoDB" id="62952at2759"/>
<dbReference type="PANTHER" id="PTHR42085">
    <property type="entry name" value="F-BOX DOMAIN-CONTAINING PROTEIN"/>
    <property type="match status" value="1"/>
</dbReference>
<organism evidence="1 2">
    <name type="scientific">Byssothecium circinans</name>
    <dbReference type="NCBI Taxonomy" id="147558"/>
    <lineage>
        <taxon>Eukaryota</taxon>
        <taxon>Fungi</taxon>
        <taxon>Dikarya</taxon>
        <taxon>Ascomycota</taxon>
        <taxon>Pezizomycotina</taxon>
        <taxon>Dothideomycetes</taxon>
        <taxon>Pleosporomycetidae</taxon>
        <taxon>Pleosporales</taxon>
        <taxon>Massarineae</taxon>
        <taxon>Massarinaceae</taxon>
        <taxon>Byssothecium</taxon>
    </lineage>
</organism>
<keyword evidence="2" id="KW-1185">Reference proteome</keyword>
<accession>A0A6A5TYM2</accession>
<dbReference type="Proteomes" id="UP000800035">
    <property type="component" value="Unassembled WGS sequence"/>
</dbReference>
<name>A0A6A5TYM2_9PLEO</name>
<evidence type="ECO:0000313" key="2">
    <source>
        <dbReference type="Proteomes" id="UP000800035"/>
    </source>
</evidence>
<dbReference type="AlphaFoldDB" id="A0A6A5TYM2"/>
<sequence>MSHHRSKKRALEYLIEGPRLVQPAPKDRLREWVKDKDGELVPVYQMYAPTQLDPFKRLPVLYRERKRMIKRTAPALPSFLTLPLEIRRRIYQYVVVQGLVIRPLGPSIPGPKFRSVSATSRSLLRTCKLVNAETRAMFYGDNVFRFDQVQY</sequence>
<dbReference type="EMBL" id="ML976988">
    <property type="protein sequence ID" value="KAF1957735.1"/>
    <property type="molecule type" value="Genomic_DNA"/>
</dbReference>
<reference evidence="1" key="1">
    <citation type="journal article" date="2020" name="Stud. Mycol.">
        <title>101 Dothideomycetes genomes: a test case for predicting lifestyles and emergence of pathogens.</title>
        <authorList>
            <person name="Haridas S."/>
            <person name="Albert R."/>
            <person name="Binder M."/>
            <person name="Bloem J."/>
            <person name="Labutti K."/>
            <person name="Salamov A."/>
            <person name="Andreopoulos B."/>
            <person name="Baker S."/>
            <person name="Barry K."/>
            <person name="Bills G."/>
            <person name="Bluhm B."/>
            <person name="Cannon C."/>
            <person name="Castanera R."/>
            <person name="Culley D."/>
            <person name="Daum C."/>
            <person name="Ezra D."/>
            <person name="Gonzalez J."/>
            <person name="Henrissat B."/>
            <person name="Kuo A."/>
            <person name="Liang C."/>
            <person name="Lipzen A."/>
            <person name="Lutzoni F."/>
            <person name="Magnuson J."/>
            <person name="Mondo S."/>
            <person name="Nolan M."/>
            <person name="Ohm R."/>
            <person name="Pangilinan J."/>
            <person name="Park H.-J."/>
            <person name="Ramirez L."/>
            <person name="Alfaro M."/>
            <person name="Sun H."/>
            <person name="Tritt A."/>
            <person name="Yoshinaga Y."/>
            <person name="Zwiers L.-H."/>
            <person name="Turgeon B."/>
            <person name="Goodwin S."/>
            <person name="Spatafora J."/>
            <person name="Crous P."/>
            <person name="Grigoriev I."/>
        </authorList>
    </citation>
    <scope>NUCLEOTIDE SEQUENCE</scope>
    <source>
        <strain evidence="1">CBS 675.92</strain>
    </source>
</reference>